<evidence type="ECO:0000313" key="18">
    <source>
        <dbReference type="EMBL" id="KAG0480402.1"/>
    </source>
</evidence>
<proteinExistence type="inferred from homology"/>
<dbReference type="InterPro" id="IPR036259">
    <property type="entry name" value="MFS_trans_sf"/>
</dbReference>
<dbReference type="CDD" id="cd17313">
    <property type="entry name" value="MFS_SLC45_SUC"/>
    <property type="match status" value="1"/>
</dbReference>
<evidence type="ECO:0000256" key="9">
    <source>
        <dbReference type="ARBA" id="ARBA00022847"/>
    </source>
</evidence>
<evidence type="ECO:0000256" key="6">
    <source>
        <dbReference type="ARBA" id="ARBA00022475"/>
    </source>
</evidence>
<name>A0A835R6R0_VANPL</name>
<feature type="transmembrane region" description="Helical" evidence="17">
    <location>
        <begin position="383"/>
        <end position="402"/>
    </location>
</feature>
<feature type="transmembrane region" description="Helical" evidence="17">
    <location>
        <begin position="152"/>
        <end position="171"/>
    </location>
</feature>
<evidence type="ECO:0000256" key="10">
    <source>
        <dbReference type="ARBA" id="ARBA00022989"/>
    </source>
</evidence>
<evidence type="ECO:0000256" key="17">
    <source>
        <dbReference type="SAM" id="Phobius"/>
    </source>
</evidence>
<evidence type="ECO:0000256" key="1">
    <source>
        <dbReference type="ARBA" id="ARBA00004651"/>
    </source>
</evidence>
<dbReference type="Gene3D" id="1.20.1250.20">
    <property type="entry name" value="MFS general substrate transporter like domains"/>
    <property type="match status" value="1"/>
</dbReference>
<gene>
    <name evidence="18" type="ORF">HPP92_011260</name>
</gene>
<feature type="transmembrane region" description="Helical" evidence="17">
    <location>
        <begin position="526"/>
        <end position="547"/>
    </location>
</feature>
<evidence type="ECO:0000256" key="2">
    <source>
        <dbReference type="ARBA" id="ARBA00004914"/>
    </source>
</evidence>
<feature type="transmembrane region" description="Helical" evidence="17">
    <location>
        <begin position="414"/>
        <end position="437"/>
    </location>
</feature>
<feature type="transmembrane region" description="Helical" evidence="17">
    <location>
        <begin position="20"/>
        <end position="36"/>
    </location>
</feature>
<dbReference type="PANTHER" id="PTHR19432:SF64">
    <property type="entry name" value="SUCROSE TRANSPORT PROTEIN SUT1"/>
    <property type="match status" value="1"/>
</dbReference>
<feature type="transmembrane region" description="Helical" evidence="17">
    <location>
        <begin position="191"/>
        <end position="208"/>
    </location>
</feature>
<feature type="transmembrane region" description="Helical" evidence="17">
    <location>
        <begin position="119"/>
        <end position="140"/>
    </location>
</feature>
<comment type="subunit">
    <text evidence="4">Homodimer.</text>
</comment>
<keyword evidence="10 17" id="KW-1133">Transmembrane helix</keyword>
<feature type="transmembrane region" description="Helical" evidence="17">
    <location>
        <begin position="80"/>
        <end position="99"/>
    </location>
</feature>
<dbReference type="GO" id="GO:0005886">
    <property type="term" value="C:plasma membrane"/>
    <property type="evidence" value="ECO:0007669"/>
    <property type="project" value="UniProtKB-SubCell"/>
</dbReference>
<sequence>MYLLDFRRRVPLLISPYPHNIHFFLPAFILLILLSFPRALRCGMGRADGALDREVELGEAGFVTARRSAALAVAPKPISLVRLFFSCMVAGGVQYGWALQLSLLTPYVQTLGLSHALSSLMWLCGPVAGFVVQPCVGLWSDRCRAKIGRRRPFILAGCLLISLAVIIIAFSSDIGYKLGDTKEDCSVYHGSRLKAAIVFVLGFWMLDLSNNAVQGPARAMMADLSGPHGCSAANAIFAAWMAIGNILGYSSGASGEWHKWFPFLKNKACCEACANLKGAFLVAVVFLLCCVTVTMIVAKEEPLQSVKGSNEAAEQRVGIMDIFRSIKNLPPGMPSVLLVTSLTWLSWFPFILYDTDWMGREVFHGEPKGTAAQSKAYYNGVRAGAFGLLINSVVLGVTSFLVEPMCRKFTPRLVWTSSNFFMFLCMSATAIISTWSLHSYHGSIQDVIISPDGRVKAAAIVIFAVLGVPLAILYSVPFAVTAQLAANEGGGQGLCTGVLNISIVVPQVIIALGAGPWDAIFHQGNIPAFALAAAFAFVCGVVGLFILPRLSGKSFKTVGMGGGH</sequence>
<keyword evidence="9" id="KW-0769">Symport</keyword>
<comment type="function">
    <text evidence="12">Responsible for the transport of sucrose into the cell, with the concomitant uptake of protons (symport system). May also transport other glucosides.</text>
</comment>
<evidence type="ECO:0000256" key="11">
    <source>
        <dbReference type="ARBA" id="ARBA00023136"/>
    </source>
</evidence>
<feature type="transmembrane region" description="Helical" evidence="17">
    <location>
        <begin position="494"/>
        <end position="514"/>
    </location>
</feature>
<comment type="subcellular location">
    <subcellularLocation>
        <location evidence="1">Cell membrane</location>
        <topology evidence="1">Multi-pass membrane protein</topology>
    </subcellularLocation>
</comment>
<dbReference type="AlphaFoldDB" id="A0A835R6R0"/>
<evidence type="ECO:0000256" key="7">
    <source>
        <dbReference type="ARBA" id="ARBA00022597"/>
    </source>
</evidence>
<dbReference type="PANTHER" id="PTHR19432">
    <property type="entry name" value="SUGAR TRANSPORTER"/>
    <property type="match status" value="1"/>
</dbReference>
<keyword evidence="19" id="KW-1185">Reference proteome</keyword>
<dbReference type="FunFam" id="1.20.1250.20:FF:000169">
    <property type="entry name" value="Sucrose transport protein SUC3"/>
    <property type="match status" value="1"/>
</dbReference>
<evidence type="ECO:0000256" key="8">
    <source>
        <dbReference type="ARBA" id="ARBA00022692"/>
    </source>
</evidence>
<reference evidence="18 19" key="1">
    <citation type="journal article" date="2020" name="Nat. Food">
        <title>A phased Vanilla planifolia genome enables genetic improvement of flavour and production.</title>
        <authorList>
            <person name="Hasing T."/>
            <person name="Tang H."/>
            <person name="Brym M."/>
            <person name="Khazi F."/>
            <person name="Huang T."/>
            <person name="Chambers A.H."/>
        </authorList>
    </citation>
    <scope>NUCLEOTIDE SEQUENCE [LARGE SCALE GENOMIC DNA]</scope>
    <source>
        <tissue evidence="18">Leaf</tissue>
    </source>
</reference>
<evidence type="ECO:0000256" key="15">
    <source>
        <dbReference type="ARBA" id="ARBA00079533"/>
    </source>
</evidence>
<evidence type="ECO:0000256" key="4">
    <source>
        <dbReference type="ARBA" id="ARBA00011738"/>
    </source>
</evidence>
<feature type="transmembrane region" description="Helical" evidence="17">
    <location>
        <begin position="457"/>
        <end position="482"/>
    </location>
</feature>
<dbReference type="GO" id="GO:0008506">
    <property type="term" value="F:sucrose:proton symporter activity"/>
    <property type="evidence" value="ECO:0007669"/>
    <property type="project" value="TreeGrafter"/>
</dbReference>
<keyword evidence="8 17" id="KW-0812">Transmembrane</keyword>
<dbReference type="EMBL" id="JADCNL010000005">
    <property type="protein sequence ID" value="KAG0480402.1"/>
    <property type="molecule type" value="Genomic_DNA"/>
</dbReference>
<dbReference type="GO" id="GO:0005985">
    <property type="term" value="P:sucrose metabolic process"/>
    <property type="evidence" value="ECO:0007669"/>
    <property type="project" value="UniProtKB-UniPathway"/>
</dbReference>
<dbReference type="InterPro" id="IPR011701">
    <property type="entry name" value="MFS"/>
</dbReference>
<keyword evidence="11 17" id="KW-0472">Membrane</keyword>
<evidence type="ECO:0000256" key="16">
    <source>
        <dbReference type="ARBA" id="ARBA00080882"/>
    </source>
</evidence>
<keyword evidence="6" id="KW-1003">Cell membrane</keyword>
<dbReference type="OrthoDB" id="415023at2759"/>
<accession>A0A835R6R0</accession>
<evidence type="ECO:0000313" key="19">
    <source>
        <dbReference type="Proteomes" id="UP000636800"/>
    </source>
</evidence>
<evidence type="ECO:0000256" key="3">
    <source>
        <dbReference type="ARBA" id="ARBA00007134"/>
    </source>
</evidence>
<comment type="similarity">
    <text evidence="3">Belongs to the glycoside-pentoside-hexuronide (GPH) cation symporter transporter (TC 2.A.2.4) family.</text>
</comment>
<dbReference type="InterPro" id="IPR005989">
    <property type="entry name" value="Suc_symporter_pln"/>
</dbReference>
<dbReference type="NCBIfam" id="TIGR01301">
    <property type="entry name" value="GPH_sucrose"/>
    <property type="match status" value="1"/>
</dbReference>
<keyword evidence="7" id="KW-0762">Sugar transport</keyword>
<evidence type="ECO:0000256" key="12">
    <source>
        <dbReference type="ARBA" id="ARBA00059619"/>
    </source>
</evidence>
<dbReference type="SUPFAM" id="SSF103473">
    <property type="entry name" value="MFS general substrate transporter"/>
    <property type="match status" value="1"/>
</dbReference>
<evidence type="ECO:0000256" key="5">
    <source>
        <dbReference type="ARBA" id="ARBA00022448"/>
    </source>
</evidence>
<dbReference type="UniPathway" id="UPA00238"/>
<feature type="transmembrane region" description="Helical" evidence="17">
    <location>
        <begin position="279"/>
        <end position="298"/>
    </location>
</feature>
<comment type="caution">
    <text evidence="18">The sequence shown here is derived from an EMBL/GenBank/DDBJ whole genome shotgun (WGS) entry which is preliminary data.</text>
</comment>
<protein>
    <recommendedName>
        <fullName evidence="13">Sucrose transport protein SUT3</fullName>
    </recommendedName>
    <alternativeName>
        <fullName evidence="15">Sucrose permease 3</fullName>
    </alternativeName>
    <alternativeName>
        <fullName evidence="14">Sucrose transporter 3</fullName>
    </alternativeName>
    <alternativeName>
        <fullName evidence="16">Sucrose-proton symporter 3</fullName>
    </alternativeName>
</protein>
<organism evidence="18 19">
    <name type="scientific">Vanilla planifolia</name>
    <name type="common">Vanilla</name>
    <dbReference type="NCBI Taxonomy" id="51239"/>
    <lineage>
        <taxon>Eukaryota</taxon>
        <taxon>Viridiplantae</taxon>
        <taxon>Streptophyta</taxon>
        <taxon>Embryophyta</taxon>
        <taxon>Tracheophyta</taxon>
        <taxon>Spermatophyta</taxon>
        <taxon>Magnoliopsida</taxon>
        <taxon>Liliopsida</taxon>
        <taxon>Asparagales</taxon>
        <taxon>Orchidaceae</taxon>
        <taxon>Vanilloideae</taxon>
        <taxon>Vanilleae</taxon>
        <taxon>Vanilla</taxon>
    </lineage>
</organism>
<comment type="pathway">
    <text evidence="2">Glycan biosynthesis; sucrose metabolism.</text>
</comment>
<dbReference type="Pfam" id="PF07690">
    <property type="entry name" value="MFS_1"/>
    <property type="match status" value="1"/>
</dbReference>
<dbReference type="Proteomes" id="UP000636800">
    <property type="component" value="Chromosome 5"/>
</dbReference>
<evidence type="ECO:0000256" key="13">
    <source>
        <dbReference type="ARBA" id="ARBA00073628"/>
    </source>
</evidence>
<evidence type="ECO:0000256" key="14">
    <source>
        <dbReference type="ARBA" id="ARBA00075900"/>
    </source>
</evidence>
<keyword evidence="5" id="KW-0813">Transport</keyword>